<keyword evidence="5" id="KW-1185">Reference proteome</keyword>
<keyword evidence="3" id="KW-0614">Plasmid</keyword>
<dbReference type="GO" id="GO:0004175">
    <property type="term" value="F:endopeptidase activity"/>
    <property type="evidence" value="ECO:0007669"/>
    <property type="project" value="UniProtKB-ARBA"/>
</dbReference>
<feature type="transmembrane region" description="Helical" evidence="1">
    <location>
        <begin position="96"/>
        <end position="115"/>
    </location>
</feature>
<gene>
    <name evidence="3" type="ordered locus">Nmag_4169</name>
    <name evidence="4" type="ORF">C500_15050</name>
</gene>
<dbReference type="EMBL" id="AOHS01000051">
    <property type="protein sequence ID" value="ELY26491.1"/>
    <property type="molecule type" value="Genomic_DNA"/>
</dbReference>
<feature type="transmembrane region" description="Helical" evidence="1">
    <location>
        <begin position="177"/>
        <end position="199"/>
    </location>
</feature>
<evidence type="ECO:0000256" key="1">
    <source>
        <dbReference type="SAM" id="Phobius"/>
    </source>
</evidence>
<name>D3T273_NATMM</name>
<keyword evidence="1" id="KW-1133">Transmembrane helix</keyword>
<dbReference type="PANTHER" id="PTHR39430">
    <property type="entry name" value="MEMBRANE-ASSOCIATED PROTEASE-RELATED"/>
    <property type="match status" value="1"/>
</dbReference>
<keyword evidence="1" id="KW-0812">Transmembrane</keyword>
<dbReference type="KEGG" id="nmg:Nmag_4169"/>
<dbReference type="PATRIC" id="fig|547559.17.peg.2963"/>
<sequence length="316" mass="33464">MKRIREKNSQQLRASVRGSLPAIVTGTILVILHISMAIILGPTATEFSLAEAVGIVGFQLLVAVILVVIALGLATRLDGKPIRAYGLESSATWARDFLAGIAISAVGSGLAFGYLDYRGYASISVEVSGLGVTGGPFVVSSVLVVLLGYVLANNVYEEVVFRGIMLPNFTEGLEGRGLSPTLAVVLAAVGSLFVFGLWHIPLGAGNPIPEVITSFVIGIAFTLAYLFTGRLGLPIGVHFGGVFLEGALGTSFLGLELPTLFVLEAHTTVTYEFSVVRALLVSLLVVGWVRLTYGDVRIHEAIYQSTPVREENSDDT</sequence>
<accession>D3T273</accession>
<dbReference type="GO" id="GO:0080120">
    <property type="term" value="P:CAAX-box protein maturation"/>
    <property type="evidence" value="ECO:0007669"/>
    <property type="project" value="UniProtKB-ARBA"/>
</dbReference>
<feature type="transmembrane region" description="Helical" evidence="1">
    <location>
        <begin position="275"/>
        <end position="293"/>
    </location>
</feature>
<protein>
    <submittedName>
        <fullName evidence="3">Abi/CAAX domain protein</fullName>
    </submittedName>
    <submittedName>
        <fullName evidence="4">Abortive infection protein</fullName>
    </submittedName>
</protein>
<dbReference type="EMBL" id="CP001934">
    <property type="protein sequence ID" value="ADD07682.1"/>
    <property type="molecule type" value="Genomic_DNA"/>
</dbReference>
<reference evidence="4 6" key="3">
    <citation type="journal article" date="2014" name="PLoS Genet.">
        <title>Phylogenetically driven sequencing of extremely halophilic archaea reveals strategies for static and dynamic osmo-response.</title>
        <authorList>
            <person name="Becker E.A."/>
            <person name="Seitzer P.M."/>
            <person name="Tritt A."/>
            <person name="Larsen D."/>
            <person name="Krusor M."/>
            <person name="Yao A.I."/>
            <person name="Wu D."/>
            <person name="Madern D."/>
            <person name="Eisen J.A."/>
            <person name="Darling A.E."/>
            <person name="Facciotti M.T."/>
        </authorList>
    </citation>
    <scope>NUCLEOTIDE SEQUENCE [LARGE SCALE GENOMIC DNA]</scope>
    <source>
        <strain evidence="6">ATCC 43099 / DSM 3394 / CCM 3739 / CIP 104546 / IAM 13178 / JCM 8861 / NBRC 102185 / NCIMB 2190 / MS3</strain>
        <strain evidence="4">MS-3</strain>
    </source>
</reference>
<dbReference type="Pfam" id="PF02517">
    <property type="entry name" value="Rce1-like"/>
    <property type="match status" value="1"/>
</dbReference>
<evidence type="ECO:0000313" key="5">
    <source>
        <dbReference type="Proteomes" id="UP000001879"/>
    </source>
</evidence>
<dbReference type="PaxDb" id="547559-Nmag_4169"/>
<dbReference type="eggNOG" id="arCOG09164">
    <property type="taxonomic scope" value="Archaea"/>
</dbReference>
<evidence type="ECO:0000259" key="2">
    <source>
        <dbReference type="Pfam" id="PF02517"/>
    </source>
</evidence>
<dbReference type="HOGENOM" id="CLU_051806_4_0_2"/>
<reference evidence="3" key="4">
    <citation type="submission" date="2016-09" db="EMBL/GenBank/DDBJ databases">
        <authorList>
            <person name="Pfeiffer F."/>
        </authorList>
    </citation>
    <scope>NUCLEOTIDE SEQUENCE</scope>
    <source>
        <strain evidence="3">ATCC 43099</strain>
        <plasmid evidence="3">pNMAG02</plasmid>
    </source>
</reference>
<proteinExistence type="predicted"/>
<organism evidence="3 5">
    <name type="scientific">Natrialba magadii (strain ATCC 43099 / DSM 3394 / CCM 3739 / CIP 104546 / IAM 13178 / JCM 8861 / NBRC 102185 / NCIMB 2190 / MS3)</name>
    <name type="common">Natronobacterium magadii</name>
    <dbReference type="NCBI Taxonomy" id="547559"/>
    <lineage>
        <taxon>Archaea</taxon>
        <taxon>Methanobacteriati</taxon>
        <taxon>Methanobacteriota</taxon>
        <taxon>Stenosarchaea group</taxon>
        <taxon>Halobacteria</taxon>
        <taxon>Halobacteriales</taxon>
        <taxon>Natrialbaceae</taxon>
        <taxon>Natrialba</taxon>
    </lineage>
</organism>
<dbReference type="Proteomes" id="UP000011543">
    <property type="component" value="Unassembled WGS sequence"/>
</dbReference>
<feature type="transmembrane region" description="Helical" evidence="1">
    <location>
        <begin position="211"/>
        <end position="228"/>
    </location>
</feature>
<geneLocation type="plasmid" evidence="3 5">
    <name>pNMAG02</name>
</geneLocation>
<dbReference type="PANTHER" id="PTHR39430:SF1">
    <property type="entry name" value="PROTEASE"/>
    <property type="match status" value="1"/>
</dbReference>
<feature type="transmembrane region" description="Helical" evidence="1">
    <location>
        <begin position="135"/>
        <end position="156"/>
    </location>
</feature>
<feature type="transmembrane region" description="Helical" evidence="1">
    <location>
        <begin position="20"/>
        <end position="40"/>
    </location>
</feature>
<reference evidence="3 5" key="2">
    <citation type="journal article" date="2012" name="BMC Genomics">
        <title>A comparative genomics perspective on the genetic content of the alkaliphilic haloarchaeon Natrialba magadii ATCC 43099T.</title>
        <authorList>
            <person name="Siddaramappa S."/>
            <person name="Challacombe J.F."/>
            <person name="Decastro R.E."/>
            <person name="Pfeiffer F."/>
            <person name="Sastre D.E."/>
            <person name="Gimenez M.I."/>
            <person name="Paggi R.A."/>
            <person name="Detter J.C."/>
            <person name="Davenport K.W."/>
            <person name="Goodwin L.A."/>
            <person name="Kyrpides N."/>
            <person name="Tapia R."/>
            <person name="Pitluck S."/>
            <person name="Lucas S."/>
            <person name="Woyke T."/>
            <person name="Maupin-Furlow J.A."/>
        </authorList>
    </citation>
    <scope>NUCLEOTIDE SEQUENCE [LARGE SCALE GENOMIC DNA]</scope>
    <source>
        <strain evidence="3">ATCC 43099</strain>
        <strain evidence="5">ATCC 43099 / DSM 3394 / CCM 3739 / CIP 104546 / IAM 13178 / JCM 8861 / NBRC 102185 / NCIMB 2190 / MS3</strain>
    </source>
</reference>
<dbReference type="AlphaFoldDB" id="D3T273"/>
<dbReference type="Proteomes" id="UP000001879">
    <property type="component" value="Plasmid pNMAG02"/>
</dbReference>
<dbReference type="OrthoDB" id="331240at2157"/>
<dbReference type="InterPro" id="IPR003675">
    <property type="entry name" value="Rce1/LyrA-like_dom"/>
</dbReference>
<evidence type="ECO:0000313" key="4">
    <source>
        <dbReference type="EMBL" id="ELY26491.1"/>
    </source>
</evidence>
<evidence type="ECO:0000313" key="3">
    <source>
        <dbReference type="EMBL" id="ADD07682.1"/>
    </source>
</evidence>
<feature type="domain" description="CAAX prenyl protease 2/Lysostaphin resistance protein A-like" evidence="2">
    <location>
        <begin position="141"/>
        <end position="240"/>
    </location>
</feature>
<evidence type="ECO:0000313" key="6">
    <source>
        <dbReference type="Proteomes" id="UP000011543"/>
    </source>
</evidence>
<keyword evidence="1" id="KW-0472">Membrane</keyword>
<feature type="transmembrane region" description="Helical" evidence="1">
    <location>
        <begin position="235"/>
        <end position="255"/>
    </location>
</feature>
<reference evidence="5" key="1">
    <citation type="submission" date="2010-02" db="EMBL/GenBank/DDBJ databases">
        <title>Complete sequence of plasmid 2 of Natrialba magadii ATCC 43099.</title>
        <authorList>
            <consortium name="US DOE Joint Genome Institute"/>
            <person name="Lucas S."/>
            <person name="Copeland A."/>
            <person name="Lapidus A."/>
            <person name="Cheng J.-F."/>
            <person name="Bruce D."/>
            <person name="Goodwin L."/>
            <person name="Pitluck S."/>
            <person name="Davenport K."/>
            <person name="Saunders E."/>
            <person name="Detter J.C."/>
            <person name="Han C."/>
            <person name="Tapia R."/>
            <person name="Land M."/>
            <person name="Hauser L."/>
            <person name="Kyrpides N."/>
            <person name="Mikhailova N."/>
            <person name="De Castro R.E."/>
            <person name="Maupin-Furlow J.A."/>
            <person name="Woyke T."/>
        </authorList>
    </citation>
    <scope>NUCLEOTIDE SEQUENCE [LARGE SCALE GENOMIC DNA]</scope>
    <source>
        <strain evidence="5">ATCC 43099 / DSM 3394 / CCM 3739 / CIP 104546 / IAM 13178 / JCM 8861 / NBRC 102185 / NCIMB 2190 / MS3</strain>
        <plasmid evidence="5">pNMAG02</plasmid>
    </source>
</reference>
<feature type="transmembrane region" description="Helical" evidence="1">
    <location>
        <begin position="52"/>
        <end position="75"/>
    </location>
</feature>